<feature type="signal peptide" evidence="1">
    <location>
        <begin position="1"/>
        <end position="29"/>
    </location>
</feature>
<reference evidence="2 3" key="1">
    <citation type="submission" date="2019-05" db="EMBL/GenBank/DDBJ databases">
        <authorList>
            <consortium name="Pathogen Informatics"/>
        </authorList>
    </citation>
    <scope>NUCLEOTIDE SEQUENCE [LARGE SCALE GENOMIC DNA]</scope>
    <source>
        <strain evidence="2 3">NCTC11189</strain>
    </source>
</reference>
<name>A0A4U9ZD09_STRMT</name>
<gene>
    <name evidence="2" type="ORF">NCTC11189_01424</name>
</gene>
<evidence type="ECO:0000313" key="3">
    <source>
        <dbReference type="Proteomes" id="UP000387692"/>
    </source>
</evidence>
<feature type="chain" id="PRO_5020784049" evidence="1">
    <location>
        <begin position="30"/>
        <end position="216"/>
    </location>
</feature>
<proteinExistence type="predicted"/>
<evidence type="ECO:0000313" key="2">
    <source>
        <dbReference type="EMBL" id="VTS38098.1"/>
    </source>
</evidence>
<protein>
    <submittedName>
        <fullName evidence="2">Uncharacterized protein</fullName>
    </submittedName>
</protein>
<dbReference type="EMBL" id="CABEHV010000004">
    <property type="protein sequence ID" value="VTS38098.1"/>
    <property type="molecule type" value="Genomic_DNA"/>
</dbReference>
<organism evidence="2 3">
    <name type="scientific">Streptococcus mitis</name>
    <dbReference type="NCBI Taxonomy" id="28037"/>
    <lineage>
        <taxon>Bacteria</taxon>
        <taxon>Bacillati</taxon>
        <taxon>Bacillota</taxon>
        <taxon>Bacilli</taxon>
        <taxon>Lactobacillales</taxon>
        <taxon>Streptococcaceae</taxon>
        <taxon>Streptococcus</taxon>
        <taxon>Streptococcus mitis group</taxon>
    </lineage>
</organism>
<dbReference type="Proteomes" id="UP000387692">
    <property type="component" value="Unassembled WGS sequence"/>
</dbReference>
<evidence type="ECO:0000256" key="1">
    <source>
        <dbReference type="SAM" id="SignalP"/>
    </source>
</evidence>
<dbReference type="AlphaFoldDB" id="A0A4U9ZD09"/>
<sequence>MVGDCHEKTPITLLFSCLALFCLPISVNADTNNNLVIKFNELTFTVEDYNIPNPEVVYSKSGFNEVATVIDIDTGKVVETIELIPDLSRATVTSHTLKRSATFARTTVQLSVNIELYNEGSFRQINSVQDYYLGITNSITNTSIEDKTVNVWSTNGYPTTKIKYAYNGTLTAVIETSDSAQVKAELLGAGFTFGGSMAGKSYYRVPFNQNGTISLY</sequence>
<keyword evidence="1" id="KW-0732">Signal</keyword>
<accession>A0A4U9ZD09</accession>
<dbReference type="RefSeq" id="WP_143952580.1">
    <property type="nucleotide sequence ID" value="NZ_CABEHV010000004.1"/>
</dbReference>